<dbReference type="EMBL" id="AFRT01001418">
    <property type="protein sequence ID" value="ELU40502.1"/>
    <property type="molecule type" value="Genomic_DNA"/>
</dbReference>
<keyword evidence="2" id="KW-1185">Reference proteome</keyword>
<gene>
    <name evidence="1" type="ORF">AG1IA_05462</name>
</gene>
<protein>
    <submittedName>
        <fullName evidence="1">Uncharacterized protein</fullName>
    </submittedName>
</protein>
<proteinExistence type="predicted"/>
<comment type="caution">
    <text evidence="1">The sequence shown here is derived from an EMBL/GenBank/DDBJ whole genome shotgun (WGS) entry which is preliminary data.</text>
</comment>
<organism evidence="1 2">
    <name type="scientific">Thanatephorus cucumeris (strain AG1-IA)</name>
    <name type="common">Rice sheath blight fungus</name>
    <name type="synonym">Rhizoctonia solani</name>
    <dbReference type="NCBI Taxonomy" id="983506"/>
    <lineage>
        <taxon>Eukaryota</taxon>
        <taxon>Fungi</taxon>
        <taxon>Dikarya</taxon>
        <taxon>Basidiomycota</taxon>
        <taxon>Agaricomycotina</taxon>
        <taxon>Agaricomycetes</taxon>
        <taxon>Cantharellales</taxon>
        <taxon>Ceratobasidiaceae</taxon>
        <taxon>Rhizoctonia</taxon>
        <taxon>Rhizoctonia solani AG-1</taxon>
    </lineage>
</organism>
<reference evidence="1 2" key="1">
    <citation type="journal article" date="2013" name="Nat. Commun.">
        <title>The evolution and pathogenic mechanisms of the rice sheath blight pathogen.</title>
        <authorList>
            <person name="Zheng A."/>
            <person name="Lin R."/>
            <person name="Xu L."/>
            <person name="Qin P."/>
            <person name="Tang C."/>
            <person name="Ai P."/>
            <person name="Zhang D."/>
            <person name="Liu Y."/>
            <person name="Sun Z."/>
            <person name="Feng H."/>
            <person name="Wang Y."/>
            <person name="Chen Y."/>
            <person name="Liang X."/>
            <person name="Fu R."/>
            <person name="Li Q."/>
            <person name="Zhang J."/>
            <person name="Yu X."/>
            <person name="Xie Z."/>
            <person name="Ding L."/>
            <person name="Guan P."/>
            <person name="Tang J."/>
            <person name="Liang Y."/>
            <person name="Wang S."/>
            <person name="Deng Q."/>
            <person name="Li S."/>
            <person name="Zhu J."/>
            <person name="Wang L."/>
            <person name="Liu H."/>
            <person name="Li P."/>
        </authorList>
    </citation>
    <scope>NUCLEOTIDE SEQUENCE [LARGE SCALE GENOMIC DNA]</scope>
    <source>
        <strain evidence="2">AG-1 IA</strain>
    </source>
</reference>
<evidence type="ECO:0000313" key="2">
    <source>
        <dbReference type="Proteomes" id="UP000011668"/>
    </source>
</evidence>
<dbReference type="Proteomes" id="UP000011668">
    <property type="component" value="Unassembled WGS sequence"/>
</dbReference>
<accession>L8WUN1</accession>
<evidence type="ECO:0000313" key="1">
    <source>
        <dbReference type="EMBL" id="ELU40502.1"/>
    </source>
</evidence>
<name>L8WUN1_THACA</name>
<dbReference type="HOGENOM" id="CLU_2251860_0_0_1"/>
<sequence length="104" mass="11828">MACWERSRERLFNVRTQCPSFLRRQPHEVPTLPRSSVIKFSYQCPGSDTHCTSYIMICISCPAASWSIELLASCSLCLTHTIKCFSTNVRFLFSTHTCSVSQLS</sequence>
<dbReference type="AlphaFoldDB" id="L8WUN1"/>